<accession>A0AAE1E784</accession>
<sequence length="63" mass="7201">MRALQEYKLALRKRLDDKVHKYLGTRSGRNKDSNHPNVDKNQNRCGSEKSKMGGILLTVGLFN</sequence>
<dbReference type="EMBL" id="JAWDGP010001053">
    <property type="protein sequence ID" value="KAK3795478.1"/>
    <property type="molecule type" value="Genomic_DNA"/>
</dbReference>
<evidence type="ECO:0000256" key="1">
    <source>
        <dbReference type="SAM" id="MobiDB-lite"/>
    </source>
</evidence>
<protein>
    <submittedName>
        <fullName evidence="2">Uncharacterized protein</fullName>
    </submittedName>
</protein>
<dbReference type="Proteomes" id="UP001283361">
    <property type="component" value="Unassembled WGS sequence"/>
</dbReference>
<keyword evidence="3" id="KW-1185">Reference proteome</keyword>
<feature type="compositionally biased region" description="Basic and acidic residues" evidence="1">
    <location>
        <begin position="29"/>
        <end position="49"/>
    </location>
</feature>
<evidence type="ECO:0000313" key="2">
    <source>
        <dbReference type="EMBL" id="KAK3795478.1"/>
    </source>
</evidence>
<feature type="non-terminal residue" evidence="2">
    <location>
        <position position="1"/>
    </location>
</feature>
<comment type="caution">
    <text evidence="2">The sequence shown here is derived from an EMBL/GenBank/DDBJ whole genome shotgun (WGS) entry which is preliminary data.</text>
</comment>
<name>A0AAE1E784_9GAST</name>
<gene>
    <name evidence="2" type="ORF">RRG08_064256</name>
</gene>
<reference evidence="2" key="1">
    <citation type="journal article" date="2023" name="G3 (Bethesda)">
        <title>A reference genome for the long-term kleptoplast-retaining sea slug Elysia crispata morphotype clarki.</title>
        <authorList>
            <person name="Eastman K.E."/>
            <person name="Pendleton A.L."/>
            <person name="Shaikh M.A."/>
            <person name="Suttiyut T."/>
            <person name="Ogas R."/>
            <person name="Tomko P."/>
            <person name="Gavelis G."/>
            <person name="Widhalm J.R."/>
            <person name="Wisecaver J.H."/>
        </authorList>
    </citation>
    <scope>NUCLEOTIDE SEQUENCE</scope>
    <source>
        <strain evidence="2">ECLA1</strain>
    </source>
</reference>
<proteinExistence type="predicted"/>
<dbReference type="AlphaFoldDB" id="A0AAE1E784"/>
<feature type="region of interest" description="Disordered" evidence="1">
    <location>
        <begin position="24"/>
        <end position="49"/>
    </location>
</feature>
<evidence type="ECO:0000313" key="3">
    <source>
        <dbReference type="Proteomes" id="UP001283361"/>
    </source>
</evidence>
<organism evidence="2 3">
    <name type="scientific">Elysia crispata</name>
    <name type="common">lettuce slug</name>
    <dbReference type="NCBI Taxonomy" id="231223"/>
    <lineage>
        <taxon>Eukaryota</taxon>
        <taxon>Metazoa</taxon>
        <taxon>Spiralia</taxon>
        <taxon>Lophotrochozoa</taxon>
        <taxon>Mollusca</taxon>
        <taxon>Gastropoda</taxon>
        <taxon>Heterobranchia</taxon>
        <taxon>Euthyneura</taxon>
        <taxon>Panpulmonata</taxon>
        <taxon>Sacoglossa</taxon>
        <taxon>Placobranchoidea</taxon>
        <taxon>Plakobranchidae</taxon>
        <taxon>Elysia</taxon>
    </lineage>
</organism>